<name>A0A445IH96_GLYSO</name>
<proteinExistence type="predicted"/>
<evidence type="ECO:0000313" key="1">
    <source>
        <dbReference type="EMBL" id="RZB85493.1"/>
    </source>
</evidence>
<sequence length="87" mass="9849">MFSFFLSPTFPCLPYILKKLRGMSFGSRSFMQVVSDITLLSDFGPGFIPLSYPADTIFFLLAHTQHNLFFKQFPCDDVVLLNKSSGN</sequence>
<accession>A0A445IH96</accession>
<dbReference type="Proteomes" id="UP000289340">
    <property type="component" value="Chromosome 10"/>
</dbReference>
<dbReference type="EMBL" id="QZWG01000010">
    <property type="protein sequence ID" value="RZB85493.1"/>
    <property type="molecule type" value="Genomic_DNA"/>
</dbReference>
<organism evidence="1 2">
    <name type="scientific">Glycine soja</name>
    <name type="common">Wild soybean</name>
    <dbReference type="NCBI Taxonomy" id="3848"/>
    <lineage>
        <taxon>Eukaryota</taxon>
        <taxon>Viridiplantae</taxon>
        <taxon>Streptophyta</taxon>
        <taxon>Embryophyta</taxon>
        <taxon>Tracheophyta</taxon>
        <taxon>Spermatophyta</taxon>
        <taxon>Magnoliopsida</taxon>
        <taxon>eudicotyledons</taxon>
        <taxon>Gunneridae</taxon>
        <taxon>Pentapetalae</taxon>
        <taxon>rosids</taxon>
        <taxon>fabids</taxon>
        <taxon>Fabales</taxon>
        <taxon>Fabaceae</taxon>
        <taxon>Papilionoideae</taxon>
        <taxon>50 kb inversion clade</taxon>
        <taxon>NPAAA clade</taxon>
        <taxon>indigoferoid/millettioid clade</taxon>
        <taxon>Phaseoleae</taxon>
        <taxon>Glycine</taxon>
        <taxon>Glycine subgen. Soja</taxon>
    </lineage>
</organism>
<protein>
    <submittedName>
        <fullName evidence="1">Uncharacterized protein</fullName>
    </submittedName>
</protein>
<evidence type="ECO:0000313" key="2">
    <source>
        <dbReference type="Proteomes" id="UP000289340"/>
    </source>
</evidence>
<reference evidence="1 2" key="1">
    <citation type="submission" date="2018-09" db="EMBL/GenBank/DDBJ databases">
        <title>A high-quality reference genome of wild soybean provides a powerful tool to mine soybean genomes.</title>
        <authorList>
            <person name="Xie M."/>
            <person name="Chung C.Y.L."/>
            <person name="Li M.-W."/>
            <person name="Wong F.-L."/>
            <person name="Chan T.-F."/>
            <person name="Lam H.-M."/>
        </authorList>
    </citation>
    <scope>NUCLEOTIDE SEQUENCE [LARGE SCALE GENOMIC DNA]</scope>
    <source>
        <strain evidence="2">cv. W05</strain>
        <tissue evidence="1">Hypocotyl of etiolated seedlings</tissue>
    </source>
</reference>
<dbReference type="AlphaFoldDB" id="A0A445IH96"/>
<gene>
    <name evidence="1" type="ORF">D0Y65_025883</name>
</gene>
<keyword evidence="2" id="KW-1185">Reference proteome</keyword>
<comment type="caution">
    <text evidence="1">The sequence shown here is derived from an EMBL/GenBank/DDBJ whole genome shotgun (WGS) entry which is preliminary data.</text>
</comment>